<dbReference type="PANTHER" id="PTHR47331">
    <property type="entry name" value="PHD-TYPE DOMAIN-CONTAINING PROTEIN"/>
    <property type="match status" value="1"/>
</dbReference>
<proteinExistence type="predicted"/>
<reference evidence="2 3" key="1">
    <citation type="submission" date="2016-03" db="EMBL/GenBank/DDBJ databases">
        <title>EvidentialGene: Evidence-directed Construction of Genes on Genomes.</title>
        <authorList>
            <person name="Gilbert D.G."/>
            <person name="Choi J.-H."/>
            <person name="Mockaitis K."/>
            <person name="Colbourne J."/>
            <person name="Pfrender M."/>
        </authorList>
    </citation>
    <scope>NUCLEOTIDE SEQUENCE [LARGE SCALE GENOMIC DNA]</scope>
    <source>
        <strain evidence="2 3">Xinb3</strain>
        <tissue evidence="2">Complete organism</tissue>
    </source>
</reference>
<feature type="region of interest" description="Disordered" evidence="1">
    <location>
        <begin position="102"/>
        <end position="152"/>
    </location>
</feature>
<feature type="compositionally biased region" description="Polar residues" evidence="1">
    <location>
        <begin position="346"/>
        <end position="356"/>
    </location>
</feature>
<dbReference type="OrthoDB" id="6375076at2759"/>
<feature type="compositionally biased region" description="Polar residues" evidence="1">
    <location>
        <begin position="130"/>
        <end position="140"/>
    </location>
</feature>
<sequence length="400" mass="43797">MGNVAQSSSVAPNPPLNPVSLTSTRMFSTPQVVYQQTFANPHLVPPPTFASRFPSPPSFFHGPAMPAAASALPPFVSAHNYGTPQPTSMPFPSSIMAPPLYSSGSPSSTALPHGANHPSRAYTPDVSIHTLGNQNTTMNRSGAKPPGMKAPSFDGDSRDWPMFIQMFKVFVHDTVSSDAERIAHLYDALTPAIRKDIGGALLNPGLYQHALCELHKRYGNPQIISQACTSSLLKLQLFRDNDFKALRGFSADLHSVVATLRLGGYGMELHSHATLSQLVSKLPPALKSRWGEKSLSIKPHLSTVEDLDQWLDGVAMAEHSIRAVSTEVHQPKIQSKPNDSRHRSPTSHNIFNTTTDKSTEQKISKCPGCKSTHSHHLKDCRQFKTVSVESYYREGMQRLF</sequence>
<evidence type="ECO:0000256" key="1">
    <source>
        <dbReference type="SAM" id="MobiDB-lite"/>
    </source>
</evidence>
<evidence type="ECO:0000313" key="3">
    <source>
        <dbReference type="Proteomes" id="UP000076858"/>
    </source>
</evidence>
<name>A0A162BXH3_9CRUS</name>
<comment type="caution">
    <text evidence="2">The sequence shown here is derived from an EMBL/GenBank/DDBJ whole genome shotgun (WGS) entry which is preliminary data.</text>
</comment>
<feature type="region of interest" description="Disordered" evidence="1">
    <location>
        <begin position="325"/>
        <end position="362"/>
    </location>
</feature>
<gene>
    <name evidence="2" type="ORF">APZ42_005806</name>
</gene>
<protein>
    <submittedName>
        <fullName evidence="2">Uncharacterized protein</fullName>
    </submittedName>
</protein>
<keyword evidence="3" id="KW-1185">Reference proteome</keyword>
<accession>A0A162BXH3</accession>
<evidence type="ECO:0000313" key="2">
    <source>
        <dbReference type="EMBL" id="KZR98670.1"/>
    </source>
</evidence>
<dbReference type="EMBL" id="LRGB01016244">
    <property type="protein sequence ID" value="KZR98670.1"/>
    <property type="molecule type" value="Genomic_DNA"/>
</dbReference>
<dbReference type="Pfam" id="PF03564">
    <property type="entry name" value="DUF1759"/>
    <property type="match status" value="1"/>
</dbReference>
<dbReference type="AlphaFoldDB" id="A0A162BXH3"/>
<organism evidence="2 3">
    <name type="scientific">Daphnia magna</name>
    <dbReference type="NCBI Taxonomy" id="35525"/>
    <lineage>
        <taxon>Eukaryota</taxon>
        <taxon>Metazoa</taxon>
        <taxon>Ecdysozoa</taxon>
        <taxon>Arthropoda</taxon>
        <taxon>Crustacea</taxon>
        <taxon>Branchiopoda</taxon>
        <taxon>Diplostraca</taxon>
        <taxon>Cladocera</taxon>
        <taxon>Anomopoda</taxon>
        <taxon>Daphniidae</taxon>
        <taxon>Daphnia</taxon>
    </lineage>
</organism>
<feature type="non-terminal residue" evidence="2">
    <location>
        <position position="400"/>
    </location>
</feature>
<dbReference type="InterPro" id="IPR005312">
    <property type="entry name" value="DUF1759"/>
</dbReference>
<dbReference type="Proteomes" id="UP000076858">
    <property type="component" value="Unassembled WGS sequence"/>
</dbReference>